<dbReference type="GO" id="GO:0004329">
    <property type="term" value="F:formate-tetrahydrofolate ligase activity"/>
    <property type="evidence" value="ECO:0007669"/>
    <property type="project" value="UniProtKB-UniRule"/>
</dbReference>
<comment type="catalytic activity">
    <reaction evidence="6 8">
        <text>(6S)-5,6,7,8-tetrahydrofolate + formate + ATP = (6R)-10-formyltetrahydrofolate + ADP + phosphate</text>
        <dbReference type="Rhea" id="RHEA:20221"/>
        <dbReference type="ChEBI" id="CHEBI:15740"/>
        <dbReference type="ChEBI" id="CHEBI:30616"/>
        <dbReference type="ChEBI" id="CHEBI:43474"/>
        <dbReference type="ChEBI" id="CHEBI:57453"/>
        <dbReference type="ChEBI" id="CHEBI:195366"/>
        <dbReference type="ChEBI" id="CHEBI:456216"/>
        <dbReference type="EC" id="6.3.4.3"/>
    </reaction>
</comment>
<accession>A0A7R6P897</accession>
<dbReference type="EMBL" id="AP014545">
    <property type="protein sequence ID" value="BBB24683.1"/>
    <property type="molecule type" value="Genomic_DNA"/>
</dbReference>
<dbReference type="CDD" id="cd00477">
    <property type="entry name" value="FTHFS"/>
    <property type="match status" value="1"/>
</dbReference>
<sequence length="554" mass="59728">MATDVEIALQFSPLPITEISERLGINSDHLHPFGRDIAKIDLKALTQNKQKPGKLILVSATTPTPSGEGKTTTTIGLAQAFSQLNESVCMALREPSLGPCLGMKGGATGGGYSQIMPADRINLHFTGDFHAITSANNLVSAAIDNHIYQGNDLGIDPRQIVWRRVMDMNDRSLRNIVLGLGGKMQGIPREGGFDITAASEVMAMLCLAEDAEDLKRRLDRTLIGYTYASEPVYAAQLKITGAMMALLRDALQPNLVQSFEGTPAFVHGGPFANIAHGCNSVIATRMAMQYADWTITEAGFGFDLGAEKFFDIKCRTANLDPDAVVLVTTVRALKMHGGKLKNNLETEDLVAVQQGLGNLDKHIESVAIFNKQPVVALNRFATDTDAEIAIIRERCAAHDVAFAETTHHADGGKGAIELAKAVIRSVTQNAPFKPLYDLDLTVLEKVRAVCKSMYGADDVAFTKDAEKDLKLVQQLGLTHLPVCIAKAPSSLSDDPELHGRPRDFEVTVRSIQINAGAGFLVILTGKIMRMPGLPKEPAANGIQLLKNGVIEGLE</sequence>
<comment type="similarity">
    <text evidence="7 8">Belongs to the formate--tetrahydrofolate ligase family.</text>
</comment>
<dbReference type="EC" id="6.3.4.3" evidence="8"/>
<dbReference type="FunFam" id="3.30.1510.10:FF:000001">
    <property type="entry name" value="Formate--tetrahydrofolate ligase"/>
    <property type="match status" value="1"/>
</dbReference>
<evidence type="ECO:0000256" key="8">
    <source>
        <dbReference type="HAMAP-Rule" id="MF_01543"/>
    </source>
</evidence>
<evidence type="ECO:0000256" key="4">
    <source>
        <dbReference type="ARBA" id="ARBA00022741"/>
    </source>
</evidence>
<evidence type="ECO:0000256" key="2">
    <source>
        <dbReference type="ARBA" id="ARBA00022563"/>
    </source>
</evidence>
<evidence type="ECO:0000313" key="10">
    <source>
        <dbReference type="Proteomes" id="UP000595663"/>
    </source>
</evidence>
<gene>
    <name evidence="8 9" type="primary">fhs</name>
    <name evidence="9" type="ORF">AMJAP_0084</name>
</gene>
<comment type="pathway">
    <text evidence="1 8">One-carbon metabolism; tetrahydrofolate interconversion.</text>
</comment>
<dbReference type="GO" id="GO:0035999">
    <property type="term" value="P:tetrahydrofolate interconversion"/>
    <property type="evidence" value="ECO:0007669"/>
    <property type="project" value="UniProtKB-UniRule"/>
</dbReference>
<evidence type="ECO:0000256" key="6">
    <source>
        <dbReference type="ARBA" id="ARBA00049033"/>
    </source>
</evidence>
<keyword evidence="5 8" id="KW-0067">ATP-binding</keyword>
<dbReference type="NCBIfam" id="NF010030">
    <property type="entry name" value="PRK13505.1"/>
    <property type="match status" value="1"/>
</dbReference>
<evidence type="ECO:0000256" key="3">
    <source>
        <dbReference type="ARBA" id="ARBA00022598"/>
    </source>
</evidence>
<reference evidence="9 10" key="1">
    <citation type="journal article" date="2008" name="Int. J. Syst. Evol. Microbiol.">
        <title>Amphritea japonica sp. nov. and Amphritea balenae sp. nov., isolated from the sediment adjacent to sperm whale carcasses off Kagoshima, Japan.</title>
        <authorList>
            <person name="Miyazaki M."/>
            <person name="Nogi Y."/>
            <person name="Fujiwara Y."/>
            <person name="Kawato M."/>
            <person name="Nagahama T."/>
            <person name="Kubokawa K."/>
            <person name="Horikoshi K."/>
        </authorList>
    </citation>
    <scope>NUCLEOTIDE SEQUENCE [LARGE SCALE GENOMIC DNA]</scope>
    <source>
        <strain evidence="9 10">ATCC BAA-1530</strain>
    </source>
</reference>
<dbReference type="SUPFAM" id="SSF52540">
    <property type="entry name" value="P-loop containing nucleoside triphosphate hydrolases"/>
    <property type="match status" value="1"/>
</dbReference>
<dbReference type="Gene3D" id="3.10.410.10">
    <property type="entry name" value="Formyltetrahydrofolate synthetase, domain 3"/>
    <property type="match status" value="1"/>
</dbReference>
<evidence type="ECO:0000313" key="9">
    <source>
        <dbReference type="EMBL" id="BBB24683.1"/>
    </source>
</evidence>
<dbReference type="AlphaFoldDB" id="A0A7R6P897"/>
<keyword evidence="10" id="KW-1185">Reference proteome</keyword>
<dbReference type="UniPathway" id="UPA00193"/>
<keyword evidence="4 8" id="KW-0547">Nucleotide-binding</keyword>
<dbReference type="Proteomes" id="UP000595663">
    <property type="component" value="Chromosome"/>
</dbReference>
<evidence type="ECO:0000256" key="1">
    <source>
        <dbReference type="ARBA" id="ARBA00004777"/>
    </source>
</evidence>
<keyword evidence="3 8" id="KW-0436">Ligase</keyword>
<proteinExistence type="inferred from homology"/>
<dbReference type="PROSITE" id="PS00721">
    <property type="entry name" value="FTHFS_1"/>
    <property type="match status" value="1"/>
</dbReference>
<dbReference type="Pfam" id="PF01268">
    <property type="entry name" value="FTHFS"/>
    <property type="match status" value="1"/>
</dbReference>
<dbReference type="KEGG" id="ajp:AMJAP_0084"/>
<dbReference type="HAMAP" id="MF_01543">
    <property type="entry name" value="FTHFS"/>
    <property type="match status" value="1"/>
</dbReference>
<feature type="binding site" evidence="8">
    <location>
        <begin position="64"/>
        <end position="71"/>
    </location>
    <ligand>
        <name>ATP</name>
        <dbReference type="ChEBI" id="CHEBI:30616"/>
    </ligand>
</feature>
<name>A0A7R6P897_9GAMM</name>
<organism evidence="9 10">
    <name type="scientific">Amphritea japonica ATCC BAA-1530</name>
    <dbReference type="NCBI Taxonomy" id="1278309"/>
    <lineage>
        <taxon>Bacteria</taxon>
        <taxon>Pseudomonadati</taxon>
        <taxon>Pseudomonadota</taxon>
        <taxon>Gammaproteobacteria</taxon>
        <taxon>Oceanospirillales</taxon>
        <taxon>Oceanospirillaceae</taxon>
        <taxon>Amphritea</taxon>
    </lineage>
</organism>
<dbReference type="InterPro" id="IPR000559">
    <property type="entry name" value="Formate_THF_ligase"/>
</dbReference>
<dbReference type="Gene3D" id="3.40.50.300">
    <property type="entry name" value="P-loop containing nucleotide triphosphate hydrolases"/>
    <property type="match status" value="1"/>
</dbReference>
<dbReference type="InterPro" id="IPR027417">
    <property type="entry name" value="P-loop_NTPase"/>
</dbReference>
<dbReference type="InterPro" id="IPR020628">
    <property type="entry name" value="Formate_THF_ligase_CS"/>
</dbReference>
<evidence type="ECO:0000256" key="5">
    <source>
        <dbReference type="ARBA" id="ARBA00022840"/>
    </source>
</evidence>
<dbReference type="OrthoDB" id="9761733at2"/>
<keyword evidence="2 8" id="KW-0554">One-carbon metabolism</keyword>
<protein>
    <recommendedName>
        <fullName evidence="8">Formate--tetrahydrofolate ligase</fullName>
        <ecNumber evidence="8">6.3.4.3</ecNumber>
    </recommendedName>
    <alternativeName>
        <fullName evidence="8">Formyltetrahydrofolate synthetase</fullName>
        <shortName evidence="8">FHS</shortName>
        <shortName evidence="8">FTHFS</shortName>
    </alternativeName>
</protein>
<dbReference type="GO" id="GO:0005524">
    <property type="term" value="F:ATP binding"/>
    <property type="evidence" value="ECO:0007669"/>
    <property type="project" value="UniProtKB-UniRule"/>
</dbReference>
<dbReference type="RefSeq" id="WP_019621149.1">
    <property type="nucleotide sequence ID" value="NZ_AP014545.1"/>
</dbReference>
<dbReference type="Gene3D" id="3.30.1510.10">
    <property type="entry name" value="Domain 2, N(10)-formyltetrahydrofolate synthetase"/>
    <property type="match status" value="1"/>
</dbReference>
<evidence type="ECO:0000256" key="7">
    <source>
        <dbReference type="ARBA" id="ARBA00061363"/>
    </source>
</evidence>